<organism evidence="9 10">
    <name type="scientific">Actinosynnema pretiosum subsp. pretiosum</name>
    <dbReference type="NCBI Taxonomy" id="103721"/>
    <lineage>
        <taxon>Bacteria</taxon>
        <taxon>Bacillati</taxon>
        <taxon>Actinomycetota</taxon>
        <taxon>Actinomycetes</taxon>
        <taxon>Pseudonocardiales</taxon>
        <taxon>Pseudonocardiaceae</taxon>
        <taxon>Actinosynnema</taxon>
    </lineage>
</organism>
<dbReference type="GO" id="GO:0009055">
    <property type="term" value="F:electron transfer activity"/>
    <property type="evidence" value="ECO:0007669"/>
    <property type="project" value="UniProtKB-UniRule"/>
</dbReference>
<evidence type="ECO:0000256" key="7">
    <source>
        <dbReference type="ARBA" id="ARBA00023291"/>
    </source>
</evidence>
<dbReference type="InterPro" id="IPR051269">
    <property type="entry name" value="Fe-S_cluster_ET"/>
</dbReference>
<accession>A0AA45LBA7</accession>
<keyword evidence="2 8" id="KW-0813">Transport</keyword>
<dbReference type="GO" id="GO:0051538">
    <property type="term" value="F:3 iron, 4 sulfur cluster binding"/>
    <property type="evidence" value="ECO:0007669"/>
    <property type="project" value="UniProtKB-KW"/>
</dbReference>
<dbReference type="EMBL" id="CP073249">
    <property type="protein sequence ID" value="QUF07134.1"/>
    <property type="molecule type" value="Genomic_DNA"/>
</dbReference>
<evidence type="ECO:0000256" key="6">
    <source>
        <dbReference type="ARBA" id="ARBA00023014"/>
    </source>
</evidence>
<keyword evidence="4 8" id="KW-0249">Electron transport</keyword>
<dbReference type="SUPFAM" id="SSF54862">
    <property type="entry name" value="4Fe-4S ferredoxins"/>
    <property type="match status" value="1"/>
</dbReference>
<dbReference type="Proteomes" id="UP000677152">
    <property type="component" value="Chromosome"/>
</dbReference>
<reference evidence="9" key="1">
    <citation type="submission" date="2021-04" db="EMBL/GenBank/DDBJ databases">
        <title>Genomic sequence of Actinosynnema pretiosum subsp. pretiosum ATCC 31280 (C-14919).</title>
        <authorList>
            <person name="Bai L."/>
            <person name="Wang X."/>
            <person name="Xiao Y."/>
        </authorList>
    </citation>
    <scope>NUCLEOTIDE SEQUENCE</scope>
    <source>
        <strain evidence="9">ATCC 31280</strain>
    </source>
</reference>
<dbReference type="PANTHER" id="PTHR36923">
    <property type="entry name" value="FERREDOXIN"/>
    <property type="match status" value="1"/>
</dbReference>
<comment type="cofactor">
    <cofactor evidence="1">
        <name>[3Fe-4S] cluster</name>
        <dbReference type="ChEBI" id="CHEBI:21137"/>
    </cofactor>
</comment>
<sequence>MVAVTEWSVEVDRDTCIGSGTCAAIAADHFRLDDGRATPLASPVEPADEVVDAAESCPVEAILVRDASGEVVAPQD</sequence>
<keyword evidence="6 8" id="KW-0411">Iron-sulfur</keyword>
<gene>
    <name evidence="9" type="ORF">KCV87_14460</name>
</gene>
<evidence type="ECO:0000256" key="2">
    <source>
        <dbReference type="ARBA" id="ARBA00022448"/>
    </source>
</evidence>
<evidence type="ECO:0000256" key="8">
    <source>
        <dbReference type="RuleBase" id="RU368020"/>
    </source>
</evidence>
<evidence type="ECO:0000313" key="9">
    <source>
        <dbReference type="EMBL" id="QUF07134.1"/>
    </source>
</evidence>
<protein>
    <recommendedName>
        <fullName evidence="8">Ferredoxin</fullName>
    </recommendedName>
</protein>
<dbReference type="PANTHER" id="PTHR36923:SF3">
    <property type="entry name" value="FERREDOXIN"/>
    <property type="match status" value="1"/>
</dbReference>
<proteinExistence type="predicted"/>
<dbReference type="GO" id="GO:0005506">
    <property type="term" value="F:iron ion binding"/>
    <property type="evidence" value="ECO:0007669"/>
    <property type="project" value="UniProtKB-UniRule"/>
</dbReference>
<evidence type="ECO:0000256" key="4">
    <source>
        <dbReference type="ARBA" id="ARBA00022982"/>
    </source>
</evidence>
<keyword evidence="5 8" id="KW-0408">Iron</keyword>
<dbReference type="AlphaFoldDB" id="A0AA45LBA7"/>
<keyword evidence="7" id="KW-0003">3Fe-4S</keyword>
<dbReference type="Gene3D" id="3.30.70.20">
    <property type="match status" value="1"/>
</dbReference>
<comment type="function">
    <text evidence="8">Ferredoxins are iron-sulfur proteins that transfer electrons in a wide variety of metabolic reactions.</text>
</comment>
<evidence type="ECO:0000256" key="5">
    <source>
        <dbReference type="ARBA" id="ARBA00023004"/>
    </source>
</evidence>
<name>A0AA45LBA7_9PSEU</name>
<keyword evidence="3 8" id="KW-0479">Metal-binding</keyword>
<evidence type="ECO:0000256" key="1">
    <source>
        <dbReference type="ARBA" id="ARBA00001927"/>
    </source>
</evidence>
<evidence type="ECO:0000313" key="10">
    <source>
        <dbReference type="Proteomes" id="UP000677152"/>
    </source>
</evidence>
<dbReference type="PRINTS" id="PR00352">
    <property type="entry name" value="3FE4SFRDOXIN"/>
</dbReference>
<dbReference type="Pfam" id="PF13370">
    <property type="entry name" value="Fer4_13"/>
    <property type="match status" value="1"/>
</dbReference>
<dbReference type="InterPro" id="IPR001080">
    <property type="entry name" value="3Fe4S_ferredoxin"/>
</dbReference>
<evidence type="ECO:0000256" key="3">
    <source>
        <dbReference type="ARBA" id="ARBA00022723"/>
    </source>
</evidence>